<proteinExistence type="inferred from homology"/>
<dbReference type="SUPFAM" id="SSF81321">
    <property type="entry name" value="Family A G protein-coupled receptor-like"/>
    <property type="match status" value="1"/>
</dbReference>
<name>A0ABS2Z4H8_POLSE</name>
<keyword evidence="8" id="KW-0681">Retinal protein</keyword>
<evidence type="ECO:0000313" key="16">
    <source>
        <dbReference type="Proteomes" id="UP001166052"/>
    </source>
</evidence>
<dbReference type="PROSITE" id="PS00238">
    <property type="entry name" value="OPSIN"/>
    <property type="match status" value="1"/>
</dbReference>
<evidence type="ECO:0000256" key="13">
    <source>
        <dbReference type="SAM" id="Phobius"/>
    </source>
</evidence>
<feature type="region of interest" description="Disordered" evidence="12">
    <location>
        <begin position="332"/>
        <end position="362"/>
    </location>
</feature>
<dbReference type="Pfam" id="PF13840">
    <property type="entry name" value="ACT_7"/>
    <property type="match status" value="2"/>
</dbReference>
<dbReference type="PROSITE" id="PS50262">
    <property type="entry name" value="G_PROTEIN_RECEP_F1_2"/>
    <property type="match status" value="1"/>
</dbReference>
<evidence type="ECO:0000313" key="15">
    <source>
        <dbReference type="EMBL" id="MBN3293952.1"/>
    </source>
</evidence>
<dbReference type="CDD" id="cd15084">
    <property type="entry name" value="7tmA_Pinopsin"/>
    <property type="match status" value="1"/>
</dbReference>
<keyword evidence="4" id="KW-0963">Cytoplasm</keyword>
<feature type="non-terminal residue" evidence="15">
    <location>
        <position position="1"/>
    </location>
</feature>
<dbReference type="PRINTS" id="PR02078">
    <property type="entry name" value="GATSLIKEFMLY"/>
</dbReference>
<evidence type="ECO:0000256" key="3">
    <source>
        <dbReference type="ARBA" id="ARBA00006827"/>
    </source>
</evidence>
<evidence type="ECO:0000256" key="4">
    <source>
        <dbReference type="ARBA" id="ARBA00022490"/>
    </source>
</evidence>
<dbReference type="EMBL" id="JAAWVN010023947">
    <property type="protein sequence ID" value="MBN3293952.1"/>
    <property type="molecule type" value="Genomic_DNA"/>
</dbReference>
<dbReference type="InterPro" id="IPR017452">
    <property type="entry name" value="GPCR_Rhodpsn_7TM"/>
</dbReference>
<dbReference type="PANTHER" id="PTHR31131:SF2">
    <property type="entry name" value="CYTOSOLIC ARGININE SENSOR FOR MTORC1 SUBUNIT 2"/>
    <property type="match status" value="1"/>
</dbReference>
<dbReference type="InterPro" id="IPR045865">
    <property type="entry name" value="ACT-like_dom_sf"/>
</dbReference>
<keyword evidence="7 13" id="KW-0812">Transmembrane</keyword>
<dbReference type="InterPro" id="IPR049479">
    <property type="entry name" value="CASTOR1_ACT-like"/>
</dbReference>
<dbReference type="PROSITE" id="PS00237">
    <property type="entry name" value="G_PROTEIN_RECEP_F1_1"/>
    <property type="match status" value="1"/>
</dbReference>
<reference evidence="15" key="1">
    <citation type="journal article" date="2021" name="Cell">
        <title>Tracing the genetic footprints of vertebrate landing in non-teleost ray-finned fishes.</title>
        <authorList>
            <person name="Bi X."/>
            <person name="Wang K."/>
            <person name="Yang L."/>
            <person name="Pan H."/>
            <person name="Jiang H."/>
            <person name="Wei Q."/>
            <person name="Fang M."/>
            <person name="Yu H."/>
            <person name="Zhu C."/>
            <person name="Cai Y."/>
            <person name="He Y."/>
            <person name="Gan X."/>
            <person name="Zeng H."/>
            <person name="Yu D."/>
            <person name="Zhu Y."/>
            <person name="Jiang H."/>
            <person name="Qiu Q."/>
            <person name="Yang H."/>
            <person name="Zhang Y.E."/>
            <person name="Wang W."/>
            <person name="Zhu M."/>
            <person name="He S."/>
            <person name="Zhang G."/>
        </authorList>
    </citation>
    <scope>NUCLEOTIDE SEQUENCE</scope>
    <source>
        <strain evidence="15">Bchr_001</strain>
    </source>
</reference>
<feature type="transmembrane region" description="Helical" evidence="13">
    <location>
        <begin position="75"/>
        <end position="95"/>
    </location>
</feature>
<dbReference type="Proteomes" id="UP001166052">
    <property type="component" value="Unassembled WGS sequence"/>
</dbReference>
<evidence type="ECO:0000259" key="14">
    <source>
        <dbReference type="PROSITE" id="PS50262"/>
    </source>
</evidence>
<keyword evidence="10" id="KW-0157">Chromophore</keyword>
<feature type="transmembrane region" description="Helical" evidence="13">
    <location>
        <begin position="37"/>
        <end position="63"/>
    </location>
</feature>
<dbReference type="InterPro" id="IPR027430">
    <property type="entry name" value="Retinal_BS"/>
</dbReference>
<evidence type="ECO:0000256" key="9">
    <source>
        <dbReference type="ARBA" id="ARBA00022989"/>
    </source>
</evidence>
<feature type="transmembrane region" description="Helical" evidence="13">
    <location>
        <begin position="153"/>
        <end position="173"/>
    </location>
</feature>
<feature type="transmembrane region" description="Helical" evidence="13">
    <location>
        <begin position="115"/>
        <end position="133"/>
    </location>
</feature>
<feature type="non-terminal residue" evidence="15">
    <location>
        <position position="778"/>
    </location>
</feature>
<gene>
    <name evidence="15" type="primary">Opsp_2</name>
    <name evidence="15" type="ORF">GTO92_0001823</name>
</gene>
<feature type="region of interest" description="Disordered" evidence="12">
    <location>
        <begin position="1"/>
        <end position="25"/>
    </location>
</feature>
<keyword evidence="11 13" id="KW-0472">Membrane</keyword>
<feature type="compositionally biased region" description="Polar residues" evidence="12">
    <location>
        <begin position="346"/>
        <end position="360"/>
    </location>
</feature>
<evidence type="ECO:0000256" key="7">
    <source>
        <dbReference type="ARBA" id="ARBA00022692"/>
    </source>
</evidence>
<keyword evidence="16" id="KW-1185">Reference proteome</keyword>
<feature type="transmembrane region" description="Helical" evidence="13">
    <location>
        <begin position="201"/>
        <end position="231"/>
    </location>
</feature>
<comment type="similarity">
    <text evidence="3">Belongs to the GATS family.</text>
</comment>
<feature type="transmembrane region" description="Helical" evidence="13">
    <location>
        <begin position="252"/>
        <end position="275"/>
    </location>
</feature>
<protein>
    <submittedName>
        <fullName evidence="15">OPSP protein</fullName>
    </submittedName>
</protein>
<feature type="compositionally biased region" description="Polar residues" evidence="12">
    <location>
        <begin position="1"/>
        <end position="18"/>
    </location>
</feature>
<evidence type="ECO:0000256" key="8">
    <source>
        <dbReference type="ARBA" id="ARBA00022925"/>
    </source>
</evidence>
<dbReference type="Gene3D" id="1.20.1070.10">
    <property type="entry name" value="Rhodopsin 7-helix transmembrane proteins"/>
    <property type="match status" value="1"/>
</dbReference>
<dbReference type="Pfam" id="PF21389">
    <property type="entry name" value="CASTOR1_ACT-like"/>
    <property type="match status" value="1"/>
</dbReference>
<dbReference type="Pfam" id="PF18700">
    <property type="entry name" value="Castor1_N"/>
    <property type="match status" value="1"/>
</dbReference>
<comment type="caution">
    <text evidence="15">The sequence shown here is derived from an EMBL/GenBank/DDBJ whole genome shotgun (WGS) entry which is preliminary data.</text>
</comment>
<evidence type="ECO:0000256" key="2">
    <source>
        <dbReference type="ARBA" id="ARBA00004514"/>
    </source>
</evidence>
<feature type="domain" description="G-protein coupled receptors family 1 profile" evidence="14">
    <location>
        <begin position="54"/>
        <end position="304"/>
    </location>
</feature>
<evidence type="ECO:0000256" key="1">
    <source>
        <dbReference type="ARBA" id="ARBA00004370"/>
    </source>
</evidence>
<dbReference type="InterPro" id="IPR027795">
    <property type="entry name" value="CASTOR_ACT_dom"/>
</dbReference>
<evidence type="ECO:0000256" key="5">
    <source>
        <dbReference type="ARBA" id="ARBA00022543"/>
    </source>
</evidence>
<keyword evidence="9 13" id="KW-1133">Transmembrane helix</keyword>
<dbReference type="SUPFAM" id="SSF55021">
    <property type="entry name" value="ACT-like"/>
    <property type="match status" value="2"/>
</dbReference>
<dbReference type="InterPro" id="IPR040778">
    <property type="entry name" value="CASTOR1_N"/>
</dbReference>
<dbReference type="InterPro" id="IPR000276">
    <property type="entry name" value="GPCR_Rhodpsn"/>
</dbReference>
<accession>A0ABS2Z4H8</accession>
<dbReference type="Gene3D" id="3.30.2130.10">
    <property type="entry name" value="VC0802-like"/>
    <property type="match status" value="2"/>
</dbReference>
<keyword evidence="5" id="KW-0600">Photoreceptor protein</keyword>
<evidence type="ECO:0000256" key="12">
    <source>
        <dbReference type="SAM" id="MobiDB-lite"/>
    </source>
</evidence>
<evidence type="ECO:0000256" key="11">
    <source>
        <dbReference type="ARBA" id="ARBA00023136"/>
    </source>
</evidence>
<keyword evidence="6" id="KW-0716">Sensory transduction</keyword>
<keyword evidence="5" id="KW-0675">Receptor</keyword>
<dbReference type="InterPro" id="IPR051719">
    <property type="entry name" value="CASTOR_mTORC1"/>
</dbReference>
<sequence length="778" mass="86157">MQLQNNISIADASPTENGTPGPFDGPQWPYQAPRSTYMMVAALMGTVVVAATFVNGLVIVVSVRYKKLRSPLNYILVNLAVADLLVTFFGSTISFSNNANGYFLLGKSVCEFEGFMVSLTGIVGLWSLAILAFERYIVICKPMGDFRFQQKHAVIGCTFTWVWSLIWTAPPLFGWSSYVPEGLRTSCGPNWYTGGTNNNSYVMMLFITCFVMPLSMIIFSYGNLLVTLRLVAAQQKESETTQRAEREVTRMVIAMVLAFLICWLPYATFAMVVAIDKDIVINPTLASMPSYFSKTATVYNPIIYVFMNKQFRNCMLTMMCCGRNPFATEEETSSSASSTAGRTEVVSVSSGAGTKGSSKLPSDRWHVEERDLWGIVIRERDVACGWSHGKRAALKQVNRGLYCELFFGTLTKTFPKVSPIAHKWTIEKPCYVLSSPAQTLVQMAELWCKFFSLTETPEDYTIIVDEEGFRELPESEFLSVAEATWLALNVVSGGGSNSGSQPIGVTKIAKSVIAPLADHNISVFMLSTYQTDFILVRERDLPLVMHTLAAEFTLLRVINGETVAANSLAVTNGFVKPKLVQRPIIHPLSSPSNMFCVTSLDPETLPSVATLLMDVMFYSGGIKESAVAEDSGHIRFFSFSLIEGYISLVMDVQTQQRFPNNVLFTSASGELWKMVRIGGQPLGFDECGIVAQISEPLAAADIPAYYISTFKFDHALVPEENIQSVISALQTSSDQRNTIVMETCRQIDSLYLGWFPDDRFLVTSICQVYLDASYGVFK</sequence>
<organism evidence="15 16">
    <name type="scientific">Polypterus senegalus</name>
    <name type="common">Senegal bichir</name>
    <dbReference type="NCBI Taxonomy" id="55291"/>
    <lineage>
        <taxon>Eukaryota</taxon>
        <taxon>Metazoa</taxon>
        <taxon>Chordata</taxon>
        <taxon>Craniata</taxon>
        <taxon>Vertebrata</taxon>
        <taxon>Euteleostomi</taxon>
        <taxon>Actinopterygii</taxon>
        <taxon>Polypteriformes</taxon>
        <taxon>Polypteridae</taxon>
        <taxon>Polypterus</taxon>
    </lineage>
</organism>
<dbReference type="Pfam" id="PF00001">
    <property type="entry name" value="7tm_1"/>
    <property type="match status" value="1"/>
</dbReference>
<evidence type="ECO:0000256" key="6">
    <source>
        <dbReference type="ARBA" id="ARBA00022606"/>
    </source>
</evidence>
<dbReference type="PANTHER" id="PTHR31131">
    <property type="entry name" value="CHROMOSOME 1, WHOLE GENOME SHOTGUN SEQUENCE"/>
    <property type="match status" value="1"/>
</dbReference>
<evidence type="ECO:0000256" key="10">
    <source>
        <dbReference type="ARBA" id="ARBA00022991"/>
    </source>
</evidence>
<dbReference type="InterPro" id="IPR026249">
    <property type="entry name" value="CASTOR_fam"/>
</dbReference>
<comment type="subcellular location">
    <subcellularLocation>
        <location evidence="2">Cytoplasm</location>
        <location evidence="2">Cytosol</location>
    </subcellularLocation>
    <subcellularLocation>
        <location evidence="1">Membrane</location>
    </subcellularLocation>
</comment>